<accession>A0A836B1P0</accession>
<organism evidence="2 3">
    <name type="scientific">Chlamydomonas incerta</name>
    <dbReference type="NCBI Taxonomy" id="51695"/>
    <lineage>
        <taxon>Eukaryota</taxon>
        <taxon>Viridiplantae</taxon>
        <taxon>Chlorophyta</taxon>
        <taxon>core chlorophytes</taxon>
        <taxon>Chlorophyceae</taxon>
        <taxon>CS clade</taxon>
        <taxon>Chlamydomonadales</taxon>
        <taxon>Chlamydomonadaceae</taxon>
        <taxon>Chlamydomonas</taxon>
    </lineage>
</organism>
<sequence length="69" mass="7490">MGGGLIDDETKQELARLMLGRSYDALLPHEKGMVLGAARKQQGREAQSHGGQSEPPASPRPQHMGKIIR</sequence>
<keyword evidence="3" id="KW-1185">Reference proteome</keyword>
<proteinExistence type="predicted"/>
<evidence type="ECO:0000313" key="3">
    <source>
        <dbReference type="Proteomes" id="UP000650467"/>
    </source>
</evidence>
<name>A0A836B1P0_CHLIN</name>
<feature type="region of interest" description="Disordered" evidence="1">
    <location>
        <begin position="36"/>
        <end position="69"/>
    </location>
</feature>
<protein>
    <submittedName>
        <fullName evidence="2">Uncharacterized protein</fullName>
    </submittedName>
</protein>
<gene>
    <name evidence="2" type="ORF">HXX76_001487</name>
</gene>
<evidence type="ECO:0000256" key="1">
    <source>
        <dbReference type="SAM" id="MobiDB-lite"/>
    </source>
</evidence>
<dbReference type="OrthoDB" id="526112at2759"/>
<evidence type="ECO:0000313" key="2">
    <source>
        <dbReference type="EMBL" id="KAG2444743.1"/>
    </source>
</evidence>
<dbReference type="AlphaFoldDB" id="A0A836B1P0"/>
<dbReference type="Proteomes" id="UP000650467">
    <property type="component" value="Unassembled WGS sequence"/>
</dbReference>
<dbReference type="EMBL" id="JAEHOC010000002">
    <property type="protein sequence ID" value="KAG2444743.1"/>
    <property type="molecule type" value="Genomic_DNA"/>
</dbReference>
<comment type="caution">
    <text evidence="2">The sequence shown here is derived from an EMBL/GenBank/DDBJ whole genome shotgun (WGS) entry which is preliminary data.</text>
</comment>
<reference evidence="2" key="1">
    <citation type="journal article" date="2020" name="bioRxiv">
        <title>Comparative genomics of Chlamydomonas.</title>
        <authorList>
            <person name="Craig R.J."/>
            <person name="Hasan A.R."/>
            <person name="Ness R.W."/>
            <person name="Keightley P.D."/>
        </authorList>
    </citation>
    <scope>NUCLEOTIDE SEQUENCE</scope>
    <source>
        <strain evidence="2">SAG 7.73</strain>
    </source>
</reference>